<name>D7KD22_ARALL</name>
<dbReference type="Gene3D" id="3.30.420.60">
    <property type="entry name" value="eRF1 domain 2"/>
    <property type="match status" value="1"/>
</dbReference>
<dbReference type="STRING" id="81972.D7KD22"/>
<dbReference type="Gramene" id="fgenesh1_pg.C_scaffold_1003535">
    <property type="protein sequence ID" value="fgenesh1_pg.C_scaffold_1003535"/>
    <property type="gene ID" value="fgenesh1_pg.C_scaffold_1003535"/>
</dbReference>
<evidence type="ECO:0000259" key="3">
    <source>
        <dbReference type="Pfam" id="PF03463"/>
    </source>
</evidence>
<gene>
    <name evidence="4" type="ORF">ARALYDRAFT_336970</name>
</gene>
<dbReference type="eggNOG" id="KOG0688">
    <property type="taxonomic scope" value="Eukaryota"/>
</dbReference>
<reference evidence="5" key="1">
    <citation type="journal article" date="2011" name="Nat. Genet.">
        <title>The Arabidopsis lyrata genome sequence and the basis of rapid genome size change.</title>
        <authorList>
            <person name="Hu T.T."/>
            <person name="Pattyn P."/>
            <person name="Bakker E.G."/>
            <person name="Cao J."/>
            <person name="Cheng J.-F."/>
            <person name="Clark R.M."/>
            <person name="Fahlgren N."/>
            <person name="Fawcett J.A."/>
            <person name="Grimwood J."/>
            <person name="Gundlach H."/>
            <person name="Haberer G."/>
            <person name="Hollister J.D."/>
            <person name="Ossowski S."/>
            <person name="Ottilar R.P."/>
            <person name="Salamov A.A."/>
            <person name="Schneeberger K."/>
            <person name="Spannagl M."/>
            <person name="Wang X."/>
            <person name="Yang L."/>
            <person name="Nasrallah M.E."/>
            <person name="Bergelson J."/>
            <person name="Carrington J.C."/>
            <person name="Gaut B.S."/>
            <person name="Schmutz J."/>
            <person name="Mayer K.F.X."/>
            <person name="Van de Peer Y."/>
            <person name="Grigoriev I.V."/>
            <person name="Nordborg M."/>
            <person name="Weigel D."/>
            <person name="Guo Y.-L."/>
        </authorList>
    </citation>
    <scope>NUCLEOTIDE SEQUENCE [LARGE SCALE GENOMIC DNA]</scope>
    <source>
        <strain evidence="5">cv. MN47</strain>
    </source>
</reference>
<dbReference type="EMBL" id="GL348713">
    <property type="protein sequence ID" value="EFH70375.1"/>
    <property type="molecule type" value="Genomic_DNA"/>
</dbReference>
<dbReference type="SUPFAM" id="SSF55481">
    <property type="entry name" value="N-terminal domain of eukaryotic peptide chain release factor subunit 1, ERF1"/>
    <property type="match status" value="1"/>
</dbReference>
<dbReference type="PANTHER" id="PTHR10113">
    <property type="entry name" value="PEPTIDE CHAIN RELEASE FACTOR SUBUNIT 1"/>
    <property type="match status" value="1"/>
</dbReference>
<dbReference type="Gene3D" id="3.30.960.10">
    <property type="entry name" value="eRF1 domain 1"/>
    <property type="match status" value="1"/>
</dbReference>
<evidence type="ECO:0000256" key="1">
    <source>
        <dbReference type="ARBA" id="ARBA00022604"/>
    </source>
</evidence>
<evidence type="ECO:0000313" key="4">
    <source>
        <dbReference type="EMBL" id="EFH70375.1"/>
    </source>
</evidence>
<feature type="domain" description="eRF1/Pelota-like N-terminal" evidence="3">
    <location>
        <begin position="8"/>
        <end position="132"/>
    </location>
</feature>
<dbReference type="GO" id="GO:0003747">
    <property type="term" value="F:translation release factor activity"/>
    <property type="evidence" value="ECO:0007669"/>
    <property type="project" value="InterPro"/>
</dbReference>
<protein>
    <recommendedName>
        <fullName evidence="3">eRF1/Pelota-like N-terminal domain-containing protein</fullName>
    </recommendedName>
</protein>
<dbReference type="HOGENOM" id="CLU_1301195_0_0_1"/>
<sequence>MWLLKNELKTLDVAHVGNNKSMFSLIMPYSDPISRVINKLNTEYGSARDIQNNEDRSRYFWAINSAKKMLKELDTVHYAGLAVYTRTVLNEEGHEVTYTRKFEPNFEPFGPMTASLYQFDSRFHIAALQRLLDEDDCYGVIVMDRKCIMFATIRDNRHEFHDTYTFLIELMWSHQVRVDMAYLSYYDKVEELATKYFTSNSHPNMKGCSRQR</sequence>
<keyword evidence="1" id="KW-0341">Growth regulation</keyword>
<dbReference type="InterPro" id="IPR042226">
    <property type="entry name" value="eFR1_2_sf"/>
</dbReference>
<dbReference type="AlphaFoldDB" id="D7KD22"/>
<comment type="function">
    <text evidence="2">Directs the termination of nascent peptide synthesis (translation) in response to the termination codons UAA, UAG and UGA. Modulates plant growth and development.</text>
</comment>
<keyword evidence="5" id="KW-1185">Reference proteome</keyword>
<evidence type="ECO:0000313" key="5">
    <source>
        <dbReference type="Proteomes" id="UP000008694"/>
    </source>
</evidence>
<dbReference type="Proteomes" id="UP000008694">
    <property type="component" value="Unassembled WGS sequence"/>
</dbReference>
<dbReference type="InterPro" id="IPR005140">
    <property type="entry name" value="eRF1_Pelota-like_N"/>
</dbReference>
<dbReference type="InterPro" id="IPR004403">
    <property type="entry name" value="Peptide_chain-rel_eRF1/aRF1"/>
</dbReference>
<accession>D7KD22</accession>
<evidence type="ECO:0000256" key="2">
    <source>
        <dbReference type="ARBA" id="ARBA00045523"/>
    </source>
</evidence>
<proteinExistence type="predicted"/>
<organism evidence="5">
    <name type="scientific">Arabidopsis lyrata subsp. lyrata</name>
    <name type="common">Lyre-leaved rock-cress</name>
    <dbReference type="NCBI Taxonomy" id="81972"/>
    <lineage>
        <taxon>Eukaryota</taxon>
        <taxon>Viridiplantae</taxon>
        <taxon>Streptophyta</taxon>
        <taxon>Embryophyta</taxon>
        <taxon>Tracheophyta</taxon>
        <taxon>Spermatophyta</taxon>
        <taxon>Magnoliopsida</taxon>
        <taxon>eudicotyledons</taxon>
        <taxon>Gunneridae</taxon>
        <taxon>Pentapetalae</taxon>
        <taxon>rosids</taxon>
        <taxon>malvids</taxon>
        <taxon>Brassicales</taxon>
        <taxon>Brassicaceae</taxon>
        <taxon>Camelineae</taxon>
        <taxon>Arabidopsis</taxon>
    </lineage>
</organism>
<dbReference type="Pfam" id="PF03463">
    <property type="entry name" value="eRF1_1"/>
    <property type="match status" value="1"/>
</dbReference>
<dbReference type="InterPro" id="IPR024049">
    <property type="entry name" value="eRF1_1_sf"/>
</dbReference>